<feature type="domain" description="EamA" evidence="7">
    <location>
        <begin position="7"/>
        <end position="131"/>
    </location>
</feature>
<reference evidence="8 9" key="1">
    <citation type="submission" date="2015-01" db="EMBL/GenBank/DDBJ databases">
        <title>Draft Genome Sequence of the Biocontrol and Plant Growth-Promoting Rhizobacteria (PGPR) Pseudomonas fluorescens UM270.</title>
        <authorList>
            <person name="Hernandez-Salmeron J.E."/>
            <person name="Santoyo G."/>
            <person name="Moreno-Hagelsieb G."/>
            <person name="Hernandez-Leon R."/>
        </authorList>
    </citation>
    <scope>NUCLEOTIDE SEQUENCE [LARGE SCALE GENOMIC DNA]</scope>
    <source>
        <strain evidence="8 9">UM270</strain>
    </source>
</reference>
<comment type="subcellular location">
    <subcellularLocation>
        <location evidence="1">Membrane</location>
        <topology evidence="1">Multi-pass membrane protein</topology>
    </subcellularLocation>
</comment>
<evidence type="ECO:0000313" key="8">
    <source>
        <dbReference type="EMBL" id="KIQ60373.1"/>
    </source>
</evidence>
<name>A0A0D0PP03_PSEFL</name>
<comment type="caution">
    <text evidence="8">The sequence shown here is derived from an EMBL/GenBank/DDBJ whole genome shotgun (WGS) entry which is preliminary data.</text>
</comment>
<dbReference type="OrthoDB" id="7158585at2"/>
<dbReference type="AlphaFoldDB" id="A0A0D0PP03"/>
<accession>A0A0D0PP03</accession>
<dbReference type="InterPro" id="IPR000620">
    <property type="entry name" value="EamA_dom"/>
</dbReference>
<evidence type="ECO:0000256" key="2">
    <source>
        <dbReference type="ARBA" id="ARBA00007362"/>
    </source>
</evidence>
<feature type="transmembrane region" description="Helical" evidence="6">
    <location>
        <begin position="90"/>
        <end position="109"/>
    </location>
</feature>
<keyword evidence="5 6" id="KW-0472">Membrane</keyword>
<evidence type="ECO:0000256" key="4">
    <source>
        <dbReference type="ARBA" id="ARBA00022989"/>
    </source>
</evidence>
<evidence type="ECO:0000259" key="7">
    <source>
        <dbReference type="Pfam" id="PF00892"/>
    </source>
</evidence>
<evidence type="ECO:0000313" key="9">
    <source>
        <dbReference type="Proteomes" id="UP000032101"/>
    </source>
</evidence>
<organism evidence="8 9">
    <name type="scientific">Pseudomonas fluorescens</name>
    <dbReference type="NCBI Taxonomy" id="294"/>
    <lineage>
        <taxon>Bacteria</taxon>
        <taxon>Pseudomonadati</taxon>
        <taxon>Pseudomonadota</taxon>
        <taxon>Gammaproteobacteria</taxon>
        <taxon>Pseudomonadales</taxon>
        <taxon>Pseudomonadaceae</taxon>
        <taxon>Pseudomonas</taxon>
    </lineage>
</organism>
<dbReference type="PATRIC" id="fig|294.124.peg.1174"/>
<feature type="transmembrane region" description="Helical" evidence="6">
    <location>
        <begin position="32"/>
        <end position="51"/>
    </location>
</feature>
<feature type="transmembrane region" description="Helical" evidence="6">
    <location>
        <begin position="138"/>
        <end position="159"/>
    </location>
</feature>
<feature type="domain" description="EamA" evidence="7">
    <location>
        <begin position="142"/>
        <end position="276"/>
    </location>
</feature>
<feature type="transmembrane region" description="Helical" evidence="6">
    <location>
        <begin position="205"/>
        <end position="227"/>
    </location>
</feature>
<dbReference type="RefSeq" id="WP_042728852.1">
    <property type="nucleotide sequence ID" value="NZ_JXNZ01000034.1"/>
</dbReference>
<feature type="transmembrane region" description="Helical" evidence="6">
    <location>
        <begin position="239"/>
        <end position="256"/>
    </location>
</feature>
<dbReference type="GO" id="GO:0016020">
    <property type="term" value="C:membrane"/>
    <property type="evidence" value="ECO:0007669"/>
    <property type="project" value="UniProtKB-SubCell"/>
</dbReference>
<comment type="similarity">
    <text evidence="2">Belongs to the EamA transporter family.</text>
</comment>
<feature type="transmembrane region" description="Helical" evidence="6">
    <location>
        <begin position="262"/>
        <end position="282"/>
    </location>
</feature>
<dbReference type="EMBL" id="JXNZ01000034">
    <property type="protein sequence ID" value="KIQ60373.1"/>
    <property type="molecule type" value="Genomic_DNA"/>
</dbReference>
<keyword evidence="4 6" id="KW-1133">Transmembrane helix</keyword>
<dbReference type="InterPro" id="IPR050638">
    <property type="entry name" value="AA-Vitamin_Transporters"/>
</dbReference>
<protein>
    <recommendedName>
        <fullName evidence="7">EamA domain-containing protein</fullName>
    </recommendedName>
</protein>
<dbReference type="SUPFAM" id="SSF103481">
    <property type="entry name" value="Multidrug resistance efflux transporter EmrE"/>
    <property type="match status" value="2"/>
</dbReference>
<evidence type="ECO:0000256" key="1">
    <source>
        <dbReference type="ARBA" id="ARBA00004141"/>
    </source>
</evidence>
<dbReference type="PANTHER" id="PTHR32322:SF2">
    <property type="entry name" value="EAMA DOMAIN-CONTAINING PROTEIN"/>
    <property type="match status" value="1"/>
</dbReference>
<feature type="transmembrane region" description="Helical" evidence="6">
    <location>
        <begin position="116"/>
        <end position="132"/>
    </location>
</feature>
<evidence type="ECO:0000256" key="6">
    <source>
        <dbReference type="SAM" id="Phobius"/>
    </source>
</evidence>
<gene>
    <name evidence="8" type="ORF">RL74_05750</name>
</gene>
<proteinExistence type="inferred from homology"/>
<evidence type="ECO:0000256" key="5">
    <source>
        <dbReference type="ARBA" id="ARBA00023136"/>
    </source>
</evidence>
<dbReference type="Proteomes" id="UP000032101">
    <property type="component" value="Unassembled WGS sequence"/>
</dbReference>
<feature type="transmembrane region" description="Helical" evidence="6">
    <location>
        <begin position="63"/>
        <end position="84"/>
    </location>
</feature>
<evidence type="ECO:0000256" key="3">
    <source>
        <dbReference type="ARBA" id="ARBA00022692"/>
    </source>
</evidence>
<sequence length="302" mass="32006">MPLKDSLLALLVALLWGAQVTAVKIGGAELPPILMVAMRYAIMALFLLPLLKRLKREQFGTVALVATITGTLHFGLLYCGIARVDASTSAIIYQLAAPFTLILAFALLGEVLKVQVLVGIVLAFAGVLVLLAKPSASGSVVGMLLVALAALAFALGSVLTKRLGPLAPLALSAWTAVIAAPQLLLWSFIQEGGQWASVQAASAQAWWAVVYTALSGGLLGFGLWFWLLGRNSMQQLSPYLLLVPLFAIAVSQILLAEGISQRLVIGAALTLSGVALCQLRVAQRLFSRLAGRKRQEVADEQR</sequence>
<feature type="transmembrane region" description="Helical" evidence="6">
    <location>
        <begin position="166"/>
        <end position="185"/>
    </location>
</feature>
<keyword evidence="3 6" id="KW-0812">Transmembrane</keyword>
<dbReference type="InterPro" id="IPR037185">
    <property type="entry name" value="EmrE-like"/>
</dbReference>
<dbReference type="Pfam" id="PF00892">
    <property type="entry name" value="EamA"/>
    <property type="match status" value="2"/>
</dbReference>
<dbReference type="PANTHER" id="PTHR32322">
    <property type="entry name" value="INNER MEMBRANE TRANSPORTER"/>
    <property type="match status" value="1"/>
</dbReference>